<dbReference type="UniPathway" id="UPA00253">
    <property type="reaction ID" value="UER00334"/>
</dbReference>
<feature type="binding site" evidence="7">
    <location>
        <position position="453"/>
    </location>
    <ligand>
        <name>deamido-NAD(+)</name>
        <dbReference type="ChEBI" id="CHEBI:58437"/>
        <note>ligand shared between two neighboring subunits</note>
    </ligand>
</feature>
<feature type="binding site" evidence="7">
    <location>
        <begin position="341"/>
        <end position="348"/>
    </location>
    <ligand>
        <name>ATP</name>
        <dbReference type="ChEBI" id="CHEBI:30616"/>
    </ligand>
</feature>
<dbReference type="PIRSF" id="PIRSF006630">
    <property type="entry name" value="NADS_GAT"/>
    <property type="match status" value="1"/>
</dbReference>
<evidence type="ECO:0000256" key="4">
    <source>
        <dbReference type="ARBA" id="ARBA00022741"/>
    </source>
</evidence>
<evidence type="ECO:0000256" key="3">
    <source>
        <dbReference type="ARBA" id="ARBA00022598"/>
    </source>
</evidence>
<evidence type="ECO:0000256" key="10">
    <source>
        <dbReference type="SAM" id="MobiDB-lite"/>
    </source>
</evidence>
<gene>
    <name evidence="7" type="primary">nadE</name>
    <name evidence="12" type="ORF">DD235_03930</name>
</gene>
<dbReference type="InterPro" id="IPR003010">
    <property type="entry name" value="C-N_Hydrolase"/>
</dbReference>
<dbReference type="CDD" id="cd00553">
    <property type="entry name" value="NAD_synthase"/>
    <property type="match status" value="1"/>
</dbReference>
<dbReference type="Pfam" id="PF00795">
    <property type="entry name" value="CN_hydrolase"/>
    <property type="match status" value="1"/>
</dbReference>
<feature type="binding site" evidence="7">
    <location>
        <position position="121"/>
    </location>
    <ligand>
        <name>L-glutamine</name>
        <dbReference type="ChEBI" id="CHEBI:58359"/>
    </ligand>
</feature>
<dbReference type="InterPro" id="IPR036526">
    <property type="entry name" value="C-N_Hydrolase_sf"/>
</dbReference>
<evidence type="ECO:0000259" key="11">
    <source>
        <dbReference type="PROSITE" id="PS50263"/>
    </source>
</evidence>
<dbReference type="GO" id="GO:0005737">
    <property type="term" value="C:cytoplasm"/>
    <property type="evidence" value="ECO:0007669"/>
    <property type="project" value="InterPro"/>
</dbReference>
<keyword evidence="5 7" id="KW-0067">ATP-binding</keyword>
<name>A0A2V1K4Z1_9BURK</name>
<dbReference type="InterPro" id="IPR014729">
    <property type="entry name" value="Rossmann-like_a/b/a_fold"/>
</dbReference>
<dbReference type="GO" id="GO:0003952">
    <property type="term" value="F:NAD+ synthase (glutamine-hydrolyzing) activity"/>
    <property type="evidence" value="ECO:0007669"/>
    <property type="project" value="UniProtKB-UniRule"/>
</dbReference>
<evidence type="ECO:0000256" key="8">
    <source>
        <dbReference type="PIRNR" id="PIRNR006630"/>
    </source>
</evidence>
<dbReference type="PANTHER" id="PTHR23090">
    <property type="entry name" value="NH 3 /GLUTAMINE-DEPENDENT NAD + SYNTHETASE"/>
    <property type="match status" value="1"/>
</dbReference>
<dbReference type="Gene3D" id="3.40.50.620">
    <property type="entry name" value="HUPs"/>
    <property type="match status" value="1"/>
</dbReference>
<keyword evidence="6 7" id="KW-0520">NAD</keyword>
<reference evidence="13" key="1">
    <citation type="submission" date="2018-05" db="EMBL/GenBank/DDBJ databases">
        <authorList>
            <person name="Li Y."/>
        </authorList>
    </citation>
    <scope>NUCLEOTIDE SEQUENCE [LARGE SCALE GENOMIC DNA]</scope>
    <source>
        <strain evidence="13">3d-2-2</strain>
    </source>
</reference>
<feature type="active site" description="Nucleophile; for glutaminase activity" evidence="7">
    <location>
        <position position="151"/>
    </location>
</feature>
<comment type="function">
    <text evidence="7">Catalyzes the ATP-dependent amidation of deamido-NAD to form NAD. Uses L-glutamine as a nitrogen source.</text>
</comment>
<feature type="binding site" evidence="7">
    <location>
        <position position="448"/>
    </location>
    <ligand>
        <name>ATP</name>
        <dbReference type="ChEBI" id="CHEBI:30616"/>
    </ligand>
</feature>
<comment type="caution">
    <text evidence="12">The sequence shown here is derived from an EMBL/GenBank/DDBJ whole genome shotgun (WGS) entry which is preliminary data.</text>
</comment>
<feature type="active site" description="Proton acceptor; for glutaminase activity" evidence="7">
    <location>
        <position position="45"/>
    </location>
</feature>
<dbReference type="GO" id="GO:0008795">
    <property type="term" value="F:NAD+ synthase activity"/>
    <property type="evidence" value="ECO:0007669"/>
    <property type="project" value="UniProtKB-UniRule"/>
</dbReference>
<feature type="active site" description="For glutaminase activity" evidence="7">
    <location>
        <position position="115"/>
    </location>
</feature>
<comment type="similarity">
    <text evidence="2 7 8">In the C-terminal section; belongs to the NAD synthetase family.</text>
</comment>
<proteinExistence type="inferred from homology"/>
<dbReference type="InterPro" id="IPR014445">
    <property type="entry name" value="Gln-dep_NAD_synthase"/>
</dbReference>
<dbReference type="HAMAP" id="MF_02090">
    <property type="entry name" value="NadE_glutamine_dep"/>
    <property type="match status" value="1"/>
</dbReference>
<dbReference type="EMBL" id="QETA01000001">
    <property type="protein sequence ID" value="PWF25303.1"/>
    <property type="molecule type" value="Genomic_DNA"/>
</dbReference>
<dbReference type="GO" id="GO:0005524">
    <property type="term" value="F:ATP binding"/>
    <property type="evidence" value="ECO:0007669"/>
    <property type="project" value="UniProtKB-UniRule"/>
</dbReference>
<dbReference type="SUPFAM" id="SSF56317">
    <property type="entry name" value="Carbon-nitrogen hydrolase"/>
    <property type="match status" value="1"/>
</dbReference>
<sequence length="598" mass="64589">MTHAITVALAQINPVLGDLAGNAARILAVAHRAHGAGARVLLTPELALTGYPPEDLLLRPEFLRRCEAVLAQLTADLAGLPDLSVVVGTPLRVDDRLFNAAVVLREGARIGWYGKQALPNYGVFDEQRYFAAGTQACLFEVSGLRFGVNVCEDLWAGGAPRQAVAQGAHVLLALNASPFDAGHWQARHEHVMQPVAALGVPLVYVNLVGGQDELVFDGASFVQDAAGTPHMVLPAFGEALGLVDFDAQGHVQGGRVLTLDGEDWSAAAATAVAVLQPGSQLPDYRADSTTTRQAAEQQPPGKTDAYWPDDNGVALSAIWQALVLGVRDYVEKNGFKGVLLAFSGGMDSALTLLLAVDALGPERVRTYMMPSPYTSDMSLDDAKDMARRVGVHYGVLPIAPMMDAFESVLAPEFAGLTQDATEENIQARSRGVLMMALSNKTGWLVLTTGNKSEFSTGYCTLYGDMAGGFAVLKDVPKTLVYSLGWWRNGLDGPPPIPENILTRAPSAELRPGQTDQDSLPPYEVLDGMIARYMEQDASVDDLRKAGYVQADIDRFTRLLHLNEYKRRQSPPGPRITPRAFGRDWRYPITNRFRDNGQG</sequence>
<dbReference type="RefSeq" id="WP_109060704.1">
    <property type="nucleotide sequence ID" value="NZ_QETA01000001.1"/>
</dbReference>
<comment type="similarity">
    <text evidence="9">Belongs to the NAD synthetase family.</text>
</comment>
<feature type="compositionally biased region" description="Polar residues" evidence="10">
    <location>
        <begin position="287"/>
        <end position="296"/>
    </location>
</feature>
<comment type="catalytic activity">
    <reaction evidence="7 8">
        <text>deamido-NAD(+) + L-glutamine + ATP + H2O = L-glutamate + AMP + diphosphate + NAD(+) + H(+)</text>
        <dbReference type="Rhea" id="RHEA:24384"/>
        <dbReference type="ChEBI" id="CHEBI:15377"/>
        <dbReference type="ChEBI" id="CHEBI:15378"/>
        <dbReference type="ChEBI" id="CHEBI:29985"/>
        <dbReference type="ChEBI" id="CHEBI:30616"/>
        <dbReference type="ChEBI" id="CHEBI:33019"/>
        <dbReference type="ChEBI" id="CHEBI:57540"/>
        <dbReference type="ChEBI" id="CHEBI:58359"/>
        <dbReference type="ChEBI" id="CHEBI:58437"/>
        <dbReference type="ChEBI" id="CHEBI:456215"/>
        <dbReference type="EC" id="6.3.5.1"/>
    </reaction>
</comment>
<evidence type="ECO:0000313" key="12">
    <source>
        <dbReference type="EMBL" id="PWF25303.1"/>
    </source>
</evidence>
<keyword evidence="3 7" id="KW-0436">Ligase</keyword>
<keyword evidence="13" id="KW-1185">Reference proteome</keyword>
<feature type="region of interest" description="Disordered" evidence="10">
    <location>
        <begin position="284"/>
        <end position="306"/>
    </location>
</feature>
<feature type="binding site" evidence="7">
    <location>
        <position position="424"/>
    </location>
    <ligand>
        <name>deamido-NAD(+)</name>
        <dbReference type="ChEBI" id="CHEBI:58437"/>
        <note>ligand shared between two neighboring subunits</note>
    </ligand>
</feature>
<dbReference type="AlphaFoldDB" id="A0A2V1K4Z1"/>
<dbReference type="NCBIfam" id="TIGR00552">
    <property type="entry name" value="nadE"/>
    <property type="match status" value="1"/>
</dbReference>
<evidence type="ECO:0000256" key="6">
    <source>
        <dbReference type="ARBA" id="ARBA00023027"/>
    </source>
</evidence>
<dbReference type="EC" id="6.3.5.1" evidence="7 8"/>
<protein>
    <recommendedName>
        <fullName evidence="7 8">Glutamine-dependent NAD(+) synthetase</fullName>
        <ecNumber evidence="7 8">6.3.5.1</ecNumber>
    </recommendedName>
    <alternativeName>
        <fullName evidence="7 8">NAD(+) synthase [glutamine-hydrolyzing]</fullName>
    </alternativeName>
</protein>
<keyword evidence="4 7" id="KW-0547">Nucleotide-binding</keyword>
<dbReference type="PANTHER" id="PTHR23090:SF9">
    <property type="entry name" value="GLUTAMINE-DEPENDENT NAD(+) SYNTHETASE"/>
    <property type="match status" value="1"/>
</dbReference>
<dbReference type="Gene3D" id="3.60.110.10">
    <property type="entry name" value="Carbon-nitrogen hydrolase"/>
    <property type="match status" value="1"/>
</dbReference>
<organism evidence="12 13">
    <name type="scientific">Corticimicrobacter populi</name>
    <dbReference type="NCBI Taxonomy" id="2175229"/>
    <lineage>
        <taxon>Bacteria</taxon>
        <taxon>Pseudomonadati</taxon>
        <taxon>Pseudomonadota</taxon>
        <taxon>Betaproteobacteria</taxon>
        <taxon>Burkholderiales</taxon>
        <taxon>Alcaligenaceae</taxon>
        <taxon>Corticimicrobacter</taxon>
    </lineage>
</organism>
<feature type="binding site" evidence="7">
    <location>
        <position position="177"/>
    </location>
    <ligand>
        <name>L-glutamine</name>
        <dbReference type="ChEBI" id="CHEBI:58359"/>
    </ligand>
</feature>
<dbReference type="GO" id="GO:0009435">
    <property type="term" value="P:NAD+ biosynthetic process"/>
    <property type="evidence" value="ECO:0007669"/>
    <property type="project" value="UniProtKB-UniRule"/>
</dbReference>
<dbReference type="InterPro" id="IPR003694">
    <property type="entry name" value="NAD_synthase"/>
</dbReference>
<evidence type="ECO:0000256" key="7">
    <source>
        <dbReference type="HAMAP-Rule" id="MF_02090"/>
    </source>
</evidence>
<evidence type="ECO:0000256" key="5">
    <source>
        <dbReference type="ARBA" id="ARBA00022840"/>
    </source>
</evidence>
<evidence type="ECO:0000256" key="2">
    <source>
        <dbReference type="ARBA" id="ARBA00007145"/>
    </source>
</evidence>
<dbReference type="Proteomes" id="UP000245212">
    <property type="component" value="Unassembled WGS sequence"/>
</dbReference>
<evidence type="ECO:0000256" key="1">
    <source>
        <dbReference type="ARBA" id="ARBA00005188"/>
    </source>
</evidence>
<feature type="domain" description="CN hydrolase" evidence="11">
    <location>
        <begin position="5"/>
        <end position="247"/>
    </location>
</feature>
<dbReference type="CDD" id="cd07570">
    <property type="entry name" value="GAT_Gln-NAD-synth"/>
    <property type="match status" value="1"/>
</dbReference>
<dbReference type="PROSITE" id="PS50263">
    <property type="entry name" value="CN_HYDROLASE"/>
    <property type="match status" value="1"/>
</dbReference>
<evidence type="ECO:0000313" key="13">
    <source>
        <dbReference type="Proteomes" id="UP000245212"/>
    </source>
</evidence>
<dbReference type="GO" id="GO:0004359">
    <property type="term" value="F:glutaminase activity"/>
    <property type="evidence" value="ECO:0007669"/>
    <property type="project" value="InterPro"/>
</dbReference>
<feature type="binding site" evidence="7">
    <location>
        <position position="565"/>
    </location>
    <ligand>
        <name>deamido-NAD(+)</name>
        <dbReference type="ChEBI" id="CHEBI:58437"/>
        <note>ligand shared between two neighboring subunits</note>
    </ligand>
</feature>
<evidence type="ECO:0000256" key="9">
    <source>
        <dbReference type="RuleBase" id="RU003811"/>
    </source>
</evidence>
<accession>A0A2V1K4Z1</accession>
<dbReference type="Pfam" id="PF02540">
    <property type="entry name" value="NAD_synthase"/>
    <property type="match status" value="1"/>
</dbReference>
<dbReference type="FunFam" id="3.40.50.620:FF:000106">
    <property type="entry name" value="Glutamine-dependent NAD(+) synthetase"/>
    <property type="match status" value="1"/>
</dbReference>
<comment type="pathway">
    <text evidence="1 7 8">Cofactor biosynthesis; NAD(+) biosynthesis; NAD(+) from deamido-NAD(+) (L-Gln route): step 1/1.</text>
</comment>
<comment type="caution">
    <text evidence="7">Lacks conserved residue(s) required for the propagation of feature annotation.</text>
</comment>
<dbReference type="InterPro" id="IPR022310">
    <property type="entry name" value="NAD/GMP_synthase"/>
</dbReference>
<dbReference type="NCBIfam" id="NF010588">
    <property type="entry name" value="PRK13981.1"/>
    <property type="match status" value="1"/>
</dbReference>
<dbReference type="SUPFAM" id="SSF52402">
    <property type="entry name" value="Adenine nucleotide alpha hydrolases-like"/>
    <property type="match status" value="1"/>
</dbReference>